<proteinExistence type="predicted"/>
<dbReference type="EMBL" id="KI689355">
    <property type="protein sequence ID" value="ETK73291.1"/>
    <property type="molecule type" value="Genomic_DNA"/>
</dbReference>
<reference evidence="1" key="1">
    <citation type="submission" date="2013-11" db="EMBL/GenBank/DDBJ databases">
        <title>The Genome Sequence of Phytophthora parasitica CJ02B3.</title>
        <authorList>
            <consortium name="The Broad Institute Genomics Platform"/>
            <person name="Russ C."/>
            <person name="Tyler B."/>
            <person name="Panabieres F."/>
            <person name="Shan W."/>
            <person name="Tripathy S."/>
            <person name="Grunwald N."/>
            <person name="Machado M."/>
            <person name="Johnson C.S."/>
            <person name="Arredondo F."/>
            <person name="Hong C."/>
            <person name="Coffey M."/>
            <person name="Young S.K."/>
            <person name="Zeng Q."/>
            <person name="Gargeya S."/>
            <person name="Fitzgerald M."/>
            <person name="Abouelleil A."/>
            <person name="Alvarado L."/>
            <person name="Chapman S.B."/>
            <person name="Gainer-Dewar J."/>
            <person name="Goldberg J."/>
            <person name="Griggs A."/>
            <person name="Gujja S."/>
            <person name="Hansen M."/>
            <person name="Howarth C."/>
            <person name="Imamovic A."/>
            <person name="Ireland A."/>
            <person name="Larimer J."/>
            <person name="McCowan C."/>
            <person name="Murphy C."/>
            <person name="Pearson M."/>
            <person name="Poon T.W."/>
            <person name="Priest M."/>
            <person name="Roberts A."/>
            <person name="Saif S."/>
            <person name="Shea T."/>
            <person name="Sykes S."/>
            <person name="Wortman J."/>
            <person name="Nusbaum C."/>
            <person name="Birren B."/>
        </authorList>
    </citation>
    <scope>NUCLEOTIDE SEQUENCE [LARGE SCALE GENOMIC DNA]</scope>
    <source>
        <strain evidence="1">CJ02B3</strain>
    </source>
</reference>
<accession>W2FTN2</accession>
<sequence>MSENGHFESTPASRIEYLTGMTARLSTVIRDLKVQQRPNEFNLSQASMLTGSSFHVRDTVNLIDGHFGCLEDSESFDLYLGWSGLLKGSEKWGYIGRFQRMENDILLYMTLMGDHKLEQSTQRPLHAPVHMVLKRTFFRDGSIINSVTKSNNGPNLETLLAGAVVLASHRGQFGGAKFPEFLGRLLYELGVVGEIDRVTWNGDGARFASMHRRPSFDNIDFSFFSSDENERCVLSGVCVDPVLNTLKAFKAVLTSIHEDALIHIVVVRTGSESQQKRKRSDDNEFLSDFLVRTNLQFSDFYRISKNGVLMKFKELMKAKSPSAVASPVKR</sequence>
<dbReference type="VEuPathDB" id="FungiDB:PPTG_05152"/>
<protein>
    <submittedName>
        <fullName evidence="1">Uncharacterized protein</fullName>
    </submittedName>
</protein>
<dbReference type="AlphaFoldDB" id="W2FTN2"/>
<gene>
    <name evidence="1" type="ORF">L915_19773</name>
</gene>
<evidence type="ECO:0000313" key="1">
    <source>
        <dbReference type="EMBL" id="ETK73291.1"/>
    </source>
</evidence>
<dbReference type="Proteomes" id="UP000053236">
    <property type="component" value="Unassembled WGS sequence"/>
</dbReference>
<organism evidence="1">
    <name type="scientific">Phytophthora nicotianae</name>
    <name type="common">Potato buckeye rot agent</name>
    <name type="synonym">Phytophthora parasitica</name>
    <dbReference type="NCBI Taxonomy" id="4792"/>
    <lineage>
        <taxon>Eukaryota</taxon>
        <taxon>Sar</taxon>
        <taxon>Stramenopiles</taxon>
        <taxon>Oomycota</taxon>
        <taxon>Peronosporomycetes</taxon>
        <taxon>Peronosporales</taxon>
        <taxon>Peronosporaceae</taxon>
        <taxon>Phytophthora</taxon>
    </lineage>
</organism>
<name>W2FTN2_PHYNI</name>